<dbReference type="EMBL" id="VKLS01000159">
    <property type="protein sequence ID" value="TSB39883.1"/>
    <property type="molecule type" value="Genomic_DNA"/>
</dbReference>
<reference evidence="1 2" key="1">
    <citation type="submission" date="2019-07" db="EMBL/GenBank/DDBJ databases">
        <title>Draft genome for Streptomyces benahoarensis MZ03-48.</title>
        <authorList>
            <person name="Gonzalez-Pimentel J.L."/>
        </authorList>
    </citation>
    <scope>NUCLEOTIDE SEQUENCE [LARGE SCALE GENOMIC DNA]</scope>
    <source>
        <strain evidence="1 2">MZ03-48</strain>
    </source>
</reference>
<keyword evidence="2" id="KW-1185">Reference proteome</keyword>
<evidence type="ECO:0000313" key="1">
    <source>
        <dbReference type="EMBL" id="TSB39883.1"/>
    </source>
</evidence>
<protein>
    <submittedName>
        <fullName evidence="1">Tautomerase family protein</fullName>
    </submittedName>
</protein>
<dbReference type="AlphaFoldDB" id="A0A553ZEK3"/>
<name>A0A553ZEK3_9ACTN</name>
<organism evidence="1 2">
    <name type="scientific">Streptomyces benahoarensis</name>
    <dbReference type="NCBI Taxonomy" id="2595054"/>
    <lineage>
        <taxon>Bacteria</taxon>
        <taxon>Bacillati</taxon>
        <taxon>Actinomycetota</taxon>
        <taxon>Actinomycetes</taxon>
        <taxon>Kitasatosporales</taxon>
        <taxon>Streptomycetaceae</taxon>
        <taxon>Streptomyces</taxon>
    </lineage>
</organism>
<dbReference type="Proteomes" id="UP000320888">
    <property type="component" value="Unassembled WGS sequence"/>
</dbReference>
<dbReference type="RefSeq" id="WP_143942973.1">
    <property type="nucleotide sequence ID" value="NZ_VKLS01000159.1"/>
</dbReference>
<sequence length="139" mass="15700">MPLVNIFLREGTTPAFRRDVSLSVHRAMVDVLGIPEDDRFHHLHEFRPENIQTEPVAFGIPRGDRTLVVQMFFNPRPPEVKEALFAAARDRLRDTAGVPEEDLFLCVVETARENWWAAGRVVDPATGYDARMDRTGASG</sequence>
<dbReference type="OrthoDB" id="9804765at2"/>
<comment type="caution">
    <text evidence="1">The sequence shown here is derived from an EMBL/GenBank/DDBJ whole genome shotgun (WGS) entry which is preliminary data.</text>
</comment>
<dbReference type="Gene3D" id="3.30.429.10">
    <property type="entry name" value="Macrophage Migration Inhibitory Factor"/>
    <property type="match status" value="1"/>
</dbReference>
<dbReference type="PANTHER" id="PTHR38460:SF1">
    <property type="entry name" value="TAUTOMERASE YOLI-RELATED"/>
    <property type="match status" value="1"/>
</dbReference>
<dbReference type="Pfam" id="PF14552">
    <property type="entry name" value="Tautomerase_2"/>
    <property type="match status" value="1"/>
</dbReference>
<dbReference type="PANTHER" id="PTHR38460">
    <property type="entry name" value="TAUTOMERASE YOLI-RELATED"/>
    <property type="match status" value="1"/>
</dbReference>
<evidence type="ECO:0000313" key="2">
    <source>
        <dbReference type="Proteomes" id="UP000320888"/>
    </source>
</evidence>
<dbReference type="SUPFAM" id="SSF55331">
    <property type="entry name" value="Tautomerase/MIF"/>
    <property type="match status" value="1"/>
</dbReference>
<dbReference type="InterPro" id="IPR037479">
    <property type="entry name" value="Tauto_MSAD"/>
</dbReference>
<proteinExistence type="predicted"/>
<dbReference type="InterPro" id="IPR014347">
    <property type="entry name" value="Tautomerase/MIF_sf"/>
</dbReference>
<gene>
    <name evidence="1" type="ORF">FNZ23_14810</name>
</gene>
<accession>A0A553ZEK3</accession>